<proteinExistence type="predicted"/>
<dbReference type="GO" id="GO:0003677">
    <property type="term" value="F:DNA binding"/>
    <property type="evidence" value="ECO:0007669"/>
    <property type="project" value="UniProtKB-KW"/>
</dbReference>
<dbReference type="EMBL" id="JH992974">
    <property type="protein sequence ID" value="EKX51803.1"/>
    <property type="molecule type" value="Genomic_DNA"/>
</dbReference>
<keyword evidence="6" id="KW-0539">Nucleus</keyword>
<comment type="function">
    <text evidence="1">Putative transcription factor.</text>
</comment>
<evidence type="ECO:0000256" key="3">
    <source>
        <dbReference type="ARBA" id="ARBA00023054"/>
    </source>
</evidence>
<protein>
    <recommendedName>
        <fullName evidence="8">RWP-RK domain-containing protein</fullName>
    </recommendedName>
</protein>
<dbReference type="PANTHER" id="PTHR46373">
    <property type="entry name" value="PROTEIN RKD4"/>
    <property type="match status" value="1"/>
</dbReference>
<evidence type="ECO:0000256" key="5">
    <source>
        <dbReference type="ARBA" id="ARBA00023163"/>
    </source>
</evidence>
<keyword evidence="11" id="KW-1185">Reference proteome</keyword>
<dbReference type="InterPro" id="IPR044607">
    <property type="entry name" value="RKD-like"/>
</dbReference>
<sequence>MPSARPPSPSSGSGSAWASPSPPLLCTSSVSPSLAAQTPPAKASPKLCSVVRIQSRQAHARSDKPVEITLELLSCHFHESLEVAAAKIGIGKSTMKLVCRQLGVRRWPYRQVGSRAARWYTEEYSSFSHK</sequence>
<evidence type="ECO:0000313" key="10">
    <source>
        <dbReference type="EnsemblProtists" id="EKX51803"/>
    </source>
</evidence>
<dbReference type="GeneID" id="17308588"/>
<dbReference type="PaxDb" id="55529-EKX51803"/>
<accession>L1JUQ3</accession>
<dbReference type="Pfam" id="PF02042">
    <property type="entry name" value="RWP-RK"/>
    <property type="match status" value="1"/>
</dbReference>
<dbReference type="InterPro" id="IPR003035">
    <property type="entry name" value="RWP-RK_dom"/>
</dbReference>
<evidence type="ECO:0000256" key="7">
    <source>
        <dbReference type="SAM" id="MobiDB-lite"/>
    </source>
</evidence>
<keyword evidence="2" id="KW-0805">Transcription regulation</keyword>
<dbReference type="AlphaFoldDB" id="L1JUQ3"/>
<name>L1JUQ3_GUITC</name>
<dbReference type="HOGENOM" id="CLU_2031114_0_0_1"/>
<evidence type="ECO:0000256" key="1">
    <source>
        <dbReference type="ARBA" id="ARBA00004049"/>
    </source>
</evidence>
<evidence type="ECO:0000256" key="4">
    <source>
        <dbReference type="ARBA" id="ARBA00023125"/>
    </source>
</evidence>
<evidence type="ECO:0000256" key="6">
    <source>
        <dbReference type="ARBA" id="ARBA00023242"/>
    </source>
</evidence>
<evidence type="ECO:0000259" key="8">
    <source>
        <dbReference type="PROSITE" id="PS51519"/>
    </source>
</evidence>
<dbReference type="GO" id="GO:0003700">
    <property type="term" value="F:DNA-binding transcription factor activity"/>
    <property type="evidence" value="ECO:0007669"/>
    <property type="project" value="InterPro"/>
</dbReference>
<reference evidence="9 11" key="1">
    <citation type="journal article" date="2012" name="Nature">
        <title>Algal genomes reveal evolutionary mosaicism and the fate of nucleomorphs.</title>
        <authorList>
            <consortium name="DOE Joint Genome Institute"/>
            <person name="Curtis B.A."/>
            <person name="Tanifuji G."/>
            <person name="Burki F."/>
            <person name="Gruber A."/>
            <person name="Irimia M."/>
            <person name="Maruyama S."/>
            <person name="Arias M.C."/>
            <person name="Ball S.G."/>
            <person name="Gile G.H."/>
            <person name="Hirakawa Y."/>
            <person name="Hopkins J.F."/>
            <person name="Kuo A."/>
            <person name="Rensing S.A."/>
            <person name="Schmutz J."/>
            <person name="Symeonidi A."/>
            <person name="Elias M."/>
            <person name="Eveleigh R.J."/>
            <person name="Herman E.K."/>
            <person name="Klute M.J."/>
            <person name="Nakayama T."/>
            <person name="Obornik M."/>
            <person name="Reyes-Prieto A."/>
            <person name="Armbrust E.V."/>
            <person name="Aves S.J."/>
            <person name="Beiko R.G."/>
            <person name="Coutinho P."/>
            <person name="Dacks J.B."/>
            <person name="Durnford D.G."/>
            <person name="Fast N.M."/>
            <person name="Green B.R."/>
            <person name="Grisdale C.J."/>
            <person name="Hempel F."/>
            <person name="Henrissat B."/>
            <person name="Hoppner M.P."/>
            <person name="Ishida K."/>
            <person name="Kim E."/>
            <person name="Koreny L."/>
            <person name="Kroth P.G."/>
            <person name="Liu Y."/>
            <person name="Malik S.B."/>
            <person name="Maier U.G."/>
            <person name="McRose D."/>
            <person name="Mock T."/>
            <person name="Neilson J.A."/>
            <person name="Onodera N.T."/>
            <person name="Poole A.M."/>
            <person name="Pritham E.J."/>
            <person name="Richards T.A."/>
            <person name="Rocap G."/>
            <person name="Roy S.W."/>
            <person name="Sarai C."/>
            <person name="Schaack S."/>
            <person name="Shirato S."/>
            <person name="Slamovits C.H."/>
            <person name="Spencer D.F."/>
            <person name="Suzuki S."/>
            <person name="Worden A.Z."/>
            <person name="Zauner S."/>
            <person name="Barry K."/>
            <person name="Bell C."/>
            <person name="Bharti A.K."/>
            <person name="Crow J.A."/>
            <person name="Grimwood J."/>
            <person name="Kramer R."/>
            <person name="Lindquist E."/>
            <person name="Lucas S."/>
            <person name="Salamov A."/>
            <person name="McFadden G.I."/>
            <person name="Lane C.E."/>
            <person name="Keeling P.J."/>
            <person name="Gray M.W."/>
            <person name="Grigoriev I.V."/>
            <person name="Archibald J.M."/>
        </authorList>
    </citation>
    <scope>NUCLEOTIDE SEQUENCE</scope>
    <source>
        <strain evidence="9 11">CCMP2712</strain>
    </source>
</reference>
<evidence type="ECO:0000256" key="2">
    <source>
        <dbReference type="ARBA" id="ARBA00023015"/>
    </source>
</evidence>
<feature type="region of interest" description="Disordered" evidence="7">
    <location>
        <begin position="1"/>
        <end position="22"/>
    </location>
</feature>
<dbReference type="EnsemblProtists" id="EKX51803">
    <property type="protein sequence ID" value="EKX51803"/>
    <property type="gene ID" value="GUITHDRAFT_102412"/>
</dbReference>
<dbReference type="Proteomes" id="UP000011087">
    <property type="component" value="Unassembled WGS sequence"/>
</dbReference>
<keyword evidence="5" id="KW-0804">Transcription</keyword>
<organism evidence="9">
    <name type="scientific">Guillardia theta (strain CCMP2712)</name>
    <name type="common">Cryptophyte</name>
    <dbReference type="NCBI Taxonomy" id="905079"/>
    <lineage>
        <taxon>Eukaryota</taxon>
        <taxon>Cryptophyceae</taxon>
        <taxon>Pyrenomonadales</taxon>
        <taxon>Geminigeraceae</taxon>
        <taxon>Guillardia</taxon>
    </lineage>
</organism>
<dbReference type="KEGG" id="gtt:GUITHDRAFT_102412"/>
<evidence type="ECO:0000313" key="11">
    <source>
        <dbReference type="Proteomes" id="UP000011087"/>
    </source>
</evidence>
<reference evidence="11" key="2">
    <citation type="submission" date="2012-11" db="EMBL/GenBank/DDBJ databases">
        <authorList>
            <person name="Kuo A."/>
            <person name="Curtis B.A."/>
            <person name="Tanifuji G."/>
            <person name="Burki F."/>
            <person name="Gruber A."/>
            <person name="Irimia M."/>
            <person name="Maruyama S."/>
            <person name="Arias M.C."/>
            <person name="Ball S.G."/>
            <person name="Gile G.H."/>
            <person name="Hirakawa Y."/>
            <person name="Hopkins J.F."/>
            <person name="Rensing S.A."/>
            <person name="Schmutz J."/>
            <person name="Symeonidi A."/>
            <person name="Elias M."/>
            <person name="Eveleigh R.J."/>
            <person name="Herman E.K."/>
            <person name="Klute M.J."/>
            <person name="Nakayama T."/>
            <person name="Obornik M."/>
            <person name="Reyes-Prieto A."/>
            <person name="Armbrust E.V."/>
            <person name="Aves S.J."/>
            <person name="Beiko R.G."/>
            <person name="Coutinho P."/>
            <person name="Dacks J.B."/>
            <person name="Durnford D.G."/>
            <person name="Fast N.M."/>
            <person name="Green B.R."/>
            <person name="Grisdale C."/>
            <person name="Hempe F."/>
            <person name="Henrissat B."/>
            <person name="Hoppner M.P."/>
            <person name="Ishida K.-I."/>
            <person name="Kim E."/>
            <person name="Koreny L."/>
            <person name="Kroth P.G."/>
            <person name="Liu Y."/>
            <person name="Malik S.-B."/>
            <person name="Maier U.G."/>
            <person name="McRose D."/>
            <person name="Mock T."/>
            <person name="Neilson J.A."/>
            <person name="Onodera N.T."/>
            <person name="Poole A.M."/>
            <person name="Pritham E.J."/>
            <person name="Richards T.A."/>
            <person name="Rocap G."/>
            <person name="Roy S.W."/>
            <person name="Sarai C."/>
            <person name="Schaack S."/>
            <person name="Shirato S."/>
            <person name="Slamovits C.H."/>
            <person name="Spencer D.F."/>
            <person name="Suzuki S."/>
            <person name="Worden A.Z."/>
            <person name="Zauner S."/>
            <person name="Barry K."/>
            <person name="Bell C."/>
            <person name="Bharti A.K."/>
            <person name="Crow J.A."/>
            <person name="Grimwood J."/>
            <person name="Kramer R."/>
            <person name="Lindquist E."/>
            <person name="Lucas S."/>
            <person name="Salamov A."/>
            <person name="McFadden G.I."/>
            <person name="Lane C.E."/>
            <person name="Keeling P.J."/>
            <person name="Gray M.W."/>
            <person name="Grigoriev I.V."/>
            <person name="Archibald J.M."/>
        </authorList>
    </citation>
    <scope>NUCLEOTIDE SEQUENCE</scope>
    <source>
        <strain evidence="11">CCMP2712</strain>
    </source>
</reference>
<gene>
    <name evidence="9" type="ORF">GUITHDRAFT_102412</name>
</gene>
<evidence type="ECO:0000313" key="9">
    <source>
        <dbReference type="EMBL" id="EKX51803.1"/>
    </source>
</evidence>
<feature type="compositionally biased region" description="Low complexity" evidence="7">
    <location>
        <begin position="10"/>
        <end position="19"/>
    </location>
</feature>
<dbReference type="PANTHER" id="PTHR46373:SF2">
    <property type="entry name" value="RWP-RK DOMAIN-CONTAINING PROTEIN"/>
    <property type="match status" value="1"/>
</dbReference>
<reference evidence="10" key="3">
    <citation type="submission" date="2016-03" db="UniProtKB">
        <authorList>
            <consortium name="EnsemblProtists"/>
        </authorList>
    </citation>
    <scope>IDENTIFICATION</scope>
</reference>
<feature type="domain" description="RWP-RK" evidence="8">
    <location>
        <begin position="50"/>
        <end position="130"/>
    </location>
</feature>
<keyword evidence="3" id="KW-0175">Coiled coil</keyword>
<dbReference type="PROSITE" id="PS51519">
    <property type="entry name" value="RWP_RK"/>
    <property type="match status" value="1"/>
</dbReference>
<dbReference type="RefSeq" id="XP_005838783.1">
    <property type="nucleotide sequence ID" value="XM_005838726.1"/>
</dbReference>
<keyword evidence="4" id="KW-0238">DNA-binding</keyword>
<dbReference type="OrthoDB" id="6270329at2759"/>